<protein>
    <submittedName>
        <fullName evidence="1">Uncharacterized protein</fullName>
    </submittedName>
</protein>
<dbReference type="Proteomes" id="UP000295182">
    <property type="component" value="Unassembled WGS sequence"/>
</dbReference>
<comment type="caution">
    <text evidence="1">The sequence shown here is derived from an EMBL/GenBank/DDBJ whole genome shotgun (WGS) entry which is preliminary data.</text>
</comment>
<gene>
    <name evidence="1" type="ORF">EV674_11568</name>
</gene>
<accession>A0A4R2N7N8</accession>
<dbReference type="AlphaFoldDB" id="A0A4R2N7N8"/>
<evidence type="ECO:0000313" key="1">
    <source>
        <dbReference type="EMBL" id="TCP16929.1"/>
    </source>
</evidence>
<dbReference type="RefSeq" id="WP_132750414.1">
    <property type="nucleotide sequence ID" value="NZ_QXNC01000039.1"/>
</dbReference>
<keyword evidence="2" id="KW-1185">Reference proteome</keyword>
<dbReference type="OrthoDB" id="8544153at2"/>
<evidence type="ECO:0000313" key="2">
    <source>
        <dbReference type="Proteomes" id="UP000295182"/>
    </source>
</evidence>
<name>A0A4R2N7N8_9BURK</name>
<reference evidence="1 2" key="1">
    <citation type="submission" date="2019-03" db="EMBL/GenBank/DDBJ databases">
        <title>Genomic Encyclopedia of Type Strains, Phase IV (KMG-IV): sequencing the most valuable type-strain genomes for metagenomic binning, comparative biology and taxonomic classification.</title>
        <authorList>
            <person name="Goeker M."/>
        </authorList>
    </citation>
    <scope>NUCLEOTIDE SEQUENCE [LARGE SCALE GENOMIC DNA]</scope>
    <source>
        <strain evidence="1 2">DSM 1837</strain>
    </source>
</reference>
<organism evidence="1 2">
    <name type="scientific">Simplicispira metamorpha</name>
    <dbReference type="NCBI Taxonomy" id="80881"/>
    <lineage>
        <taxon>Bacteria</taxon>
        <taxon>Pseudomonadati</taxon>
        <taxon>Pseudomonadota</taxon>
        <taxon>Betaproteobacteria</taxon>
        <taxon>Burkholderiales</taxon>
        <taxon>Comamonadaceae</taxon>
        <taxon>Simplicispira</taxon>
    </lineage>
</organism>
<proteinExistence type="predicted"/>
<dbReference type="EMBL" id="SLXH01000015">
    <property type="protein sequence ID" value="TCP16929.1"/>
    <property type="molecule type" value="Genomic_DNA"/>
</dbReference>
<sequence>MSLQTRITALAQAVGADVKALLAAIGTKVAASGGTASGLTLANGYTEGVFAVTGTAPALSPSNGTIQTWALTANSTPTAGTWASGQSISLMVDDGTARTINWTALAPVWITGGGTPPILKATGYTPILLWKIGSVLYAARPGDA</sequence>